<evidence type="ECO:0000256" key="2">
    <source>
        <dbReference type="SAM" id="MobiDB-lite"/>
    </source>
</evidence>
<evidence type="ECO:0000256" key="1">
    <source>
        <dbReference type="SAM" id="Coils"/>
    </source>
</evidence>
<evidence type="ECO:0000259" key="4">
    <source>
        <dbReference type="Pfam" id="PF25464"/>
    </source>
</evidence>
<keyword evidence="3" id="KW-1133">Transmembrane helix</keyword>
<dbReference type="Pfam" id="PF25464">
    <property type="entry name" value="DUF7900"/>
    <property type="match status" value="1"/>
</dbReference>
<name>A0A8X7V2N7_BRACI</name>
<keyword evidence="3" id="KW-0472">Membrane</keyword>
<dbReference type="PANTHER" id="PTHR33248">
    <property type="entry name" value="ZINC ION-BINDING PROTEIN"/>
    <property type="match status" value="1"/>
</dbReference>
<proteinExistence type="predicted"/>
<dbReference type="AlphaFoldDB" id="A0A8X7V2N7"/>
<evidence type="ECO:0000256" key="3">
    <source>
        <dbReference type="SAM" id="Phobius"/>
    </source>
</evidence>
<organism evidence="5 6">
    <name type="scientific">Brassica carinata</name>
    <name type="common">Ethiopian mustard</name>
    <name type="synonym">Abyssinian cabbage</name>
    <dbReference type="NCBI Taxonomy" id="52824"/>
    <lineage>
        <taxon>Eukaryota</taxon>
        <taxon>Viridiplantae</taxon>
        <taxon>Streptophyta</taxon>
        <taxon>Embryophyta</taxon>
        <taxon>Tracheophyta</taxon>
        <taxon>Spermatophyta</taxon>
        <taxon>Magnoliopsida</taxon>
        <taxon>eudicotyledons</taxon>
        <taxon>Gunneridae</taxon>
        <taxon>Pentapetalae</taxon>
        <taxon>rosids</taxon>
        <taxon>malvids</taxon>
        <taxon>Brassicales</taxon>
        <taxon>Brassicaceae</taxon>
        <taxon>Brassiceae</taxon>
        <taxon>Brassica</taxon>
    </lineage>
</organism>
<dbReference type="OrthoDB" id="595554at2759"/>
<protein>
    <recommendedName>
        <fullName evidence="4">DUF7900 domain-containing protein</fullName>
    </recommendedName>
</protein>
<feature type="coiled-coil region" evidence="1">
    <location>
        <begin position="77"/>
        <end position="104"/>
    </location>
</feature>
<feature type="domain" description="DUF7900" evidence="4">
    <location>
        <begin position="62"/>
        <end position="95"/>
    </location>
</feature>
<accession>A0A8X7V2N7</accession>
<evidence type="ECO:0000313" key="5">
    <source>
        <dbReference type="EMBL" id="KAG2299897.1"/>
    </source>
</evidence>
<dbReference type="EMBL" id="JAAMPC010000008">
    <property type="protein sequence ID" value="KAG2299897.1"/>
    <property type="molecule type" value="Genomic_DNA"/>
</dbReference>
<dbReference type="InterPro" id="IPR057222">
    <property type="entry name" value="DUF7900"/>
</dbReference>
<keyword evidence="3" id="KW-0812">Transmembrane</keyword>
<feature type="transmembrane region" description="Helical" evidence="3">
    <location>
        <begin position="132"/>
        <end position="154"/>
    </location>
</feature>
<feature type="compositionally biased region" description="Low complexity" evidence="2">
    <location>
        <begin position="1"/>
        <end position="19"/>
    </location>
</feature>
<sequence>MSSTQYSSSASSFNNDSDNQGPPCHCLQSTIPCISWSDENPGRRYFNCQAHGFVVWIDKEQPCLWQTRSLLEARDKIRRQSHDIKAFREALDKANAQVAALEISRITGPRIEFLKAVEELLKQNVLESDKKLRTFVVSSWGGFLLATAVLLYAMKK</sequence>
<gene>
    <name evidence="5" type="ORF">Bca52824_036369</name>
</gene>
<comment type="caution">
    <text evidence="5">The sequence shown here is derived from an EMBL/GenBank/DDBJ whole genome shotgun (WGS) entry which is preliminary data.</text>
</comment>
<feature type="region of interest" description="Disordered" evidence="2">
    <location>
        <begin position="1"/>
        <end position="22"/>
    </location>
</feature>
<reference evidence="5 6" key="1">
    <citation type="submission" date="2020-02" db="EMBL/GenBank/DDBJ databases">
        <authorList>
            <person name="Ma Q."/>
            <person name="Huang Y."/>
            <person name="Song X."/>
            <person name="Pei D."/>
        </authorList>
    </citation>
    <scope>NUCLEOTIDE SEQUENCE [LARGE SCALE GENOMIC DNA]</scope>
    <source>
        <strain evidence="5">Sxm20200214</strain>
        <tissue evidence="5">Leaf</tissue>
    </source>
</reference>
<dbReference type="Proteomes" id="UP000886595">
    <property type="component" value="Unassembled WGS sequence"/>
</dbReference>
<evidence type="ECO:0000313" key="6">
    <source>
        <dbReference type="Proteomes" id="UP000886595"/>
    </source>
</evidence>
<keyword evidence="6" id="KW-1185">Reference proteome</keyword>
<keyword evidence="1" id="KW-0175">Coiled coil</keyword>